<sequence>MAVIAGIDIGTNTLRLLVAEMENTQSLREICSAKEITRLGEGFSTKKAFLPAAIERSVAALKQFKEILKKYSVNHLIVVGTSAVREAENRDLFLNEVKRQTGFDVQVISGEEEALCTFLGVNLVIKNQTEPMLVIDIGGGSTEFIGAEGDAPNFLLSTELGVVHLTEKYLKSDPPTPEELKSLRLAVDKVIKPIGYHFPPKGLLVGTAGSITTLAAIDQKMTAYDPQKVNRYPLSRAAIERIYKELSLMPLEQRRKTLGLEKGREDIILTGSLILLAVMELFGYDPVYVSDYGLREGVLIHLYQKEYEETSS</sequence>
<dbReference type="PANTHER" id="PTHR30005">
    <property type="entry name" value="EXOPOLYPHOSPHATASE"/>
    <property type="match status" value="1"/>
</dbReference>
<dbReference type="InterPro" id="IPR003695">
    <property type="entry name" value="Ppx_GppA_N"/>
</dbReference>
<dbReference type="AlphaFoldDB" id="A0A7X6DSD7"/>
<organism evidence="2 3">
    <name type="scientific">Candidatus Manganitrophus noduliformans</name>
    <dbReference type="NCBI Taxonomy" id="2606439"/>
    <lineage>
        <taxon>Bacteria</taxon>
        <taxon>Pseudomonadati</taxon>
        <taxon>Nitrospirota</taxon>
        <taxon>Nitrospiria</taxon>
        <taxon>Candidatus Troglogloeales</taxon>
        <taxon>Candidatus Manganitrophaceae</taxon>
        <taxon>Candidatus Manganitrophus</taxon>
    </lineage>
</organism>
<dbReference type="Proteomes" id="UP000534783">
    <property type="component" value="Unassembled WGS sequence"/>
</dbReference>
<dbReference type="EMBL" id="VTOW01000003">
    <property type="protein sequence ID" value="NKE72522.1"/>
    <property type="molecule type" value="Genomic_DNA"/>
</dbReference>
<keyword evidence="3" id="KW-1185">Reference proteome</keyword>
<dbReference type="GO" id="GO:0016462">
    <property type="term" value="F:pyrophosphatase activity"/>
    <property type="evidence" value="ECO:0007669"/>
    <property type="project" value="TreeGrafter"/>
</dbReference>
<accession>A0A7X6DSD7</accession>
<comment type="caution">
    <text evidence="2">The sequence shown here is derived from an EMBL/GenBank/DDBJ whole genome shotgun (WGS) entry which is preliminary data.</text>
</comment>
<dbReference type="Gene3D" id="3.30.420.150">
    <property type="entry name" value="Exopolyphosphatase. Domain 2"/>
    <property type="match status" value="1"/>
</dbReference>
<dbReference type="RefSeq" id="WP_168062249.1">
    <property type="nucleotide sequence ID" value="NZ_VTOW01000003.1"/>
</dbReference>
<dbReference type="PANTHER" id="PTHR30005:SF0">
    <property type="entry name" value="RETROGRADE REGULATION PROTEIN 2"/>
    <property type="match status" value="1"/>
</dbReference>
<dbReference type="Pfam" id="PF02541">
    <property type="entry name" value="Ppx-GppA"/>
    <property type="match status" value="1"/>
</dbReference>
<evidence type="ECO:0000259" key="1">
    <source>
        <dbReference type="Pfam" id="PF02541"/>
    </source>
</evidence>
<evidence type="ECO:0000313" key="2">
    <source>
        <dbReference type="EMBL" id="NKE72522.1"/>
    </source>
</evidence>
<proteinExistence type="predicted"/>
<reference evidence="2 3" key="1">
    <citation type="journal article" date="2020" name="Nature">
        <title>Bacterial chemolithoautotrophy via manganese oxidation.</title>
        <authorList>
            <person name="Yu H."/>
            <person name="Leadbetter J.R."/>
        </authorList>
    </citation>
    <scope>NUCLEOTIDE SEQUENCE [LARGE SCALE GENOMIC DNA]</scope>
    <source>
        <strain evidence="2 3">Mn-1</strain>
    </source>
</reference>
<dbReference type="Gene3D" id="3.30.420.40">
    <property type="match status" value="1"/>
</dbReference>
<name>A0A7X6DSD7_9BACT</name>
<dbReference type="InterPro" id="IPR050273">
    <property type="entry name" value="GppA/Ppx_hydrolase"/>
</dbReference>
<dbReference type="CDD" id="cd24054">
    <property type="entry name" value="ASKHA_NBD_AaPPX-GppA_MtPPX2-like"/>
    <property type="match status" value="1"/>
</dbReference>
<dbReference type="SUPFAM" id="SSF53067">
    <property type="entry name" value="Actin-like ATPase domain"/>
    <property type="match status" value="2"/>
</dbReference>
<evidence type="ECO:0000313" key="3">
    <source>
        <dbReference type="Proteomes" id="UP000534783"/>
    </source>
</evidence>
<protein>
    <submittedName>
        <fullName evidence="2">Ppx/GppA family phosphatase</fullName>
    </submittedName>
</protein>
<gene>
    <name evidence="2" type="ORF">MNODULE_17360</name>
</gene>
<dbReference type="InterPro" id="IPR043129">
    <property type="entry name" value="ATPase_NBD"/>
</dbReference>
<feature type="domain" description="Ppx/GppA phosphatase N-terminal" evidence="1">
    <location>
        <begin position="20"/>
        <end position="305"/>
    </location>
</feature>